<feature type="coiled-coil region" evidence="1">
    <location>
        <begin position="236"/>
        <end position="277"/>
    </location>
</feature>
<feature type="region of interest" description="Disordered" evidence="2">
    <location>
        <begin position="312"/>
        <end position="396"/>
    </location>
</feature>
<proteinExistence type="predicted"/>
<keyword evidence="3" id="KW-0472">Membrane</keyword>
<feature type="compositionally biased region" description="Basic and acidic residues" evidence="2">
    <location>
        <begin position="76"/>
        <end position="97"/>
    </location>
</feature>
<feature type="transmembrane region" description="Helical" evidence="3">
    <location>
        <begin position="284"/>
        <end position="302"/>
    </location>
</feature>
<name>A0A9W9TYI3_9EURO</name>
<evidence type="ECO:0000256" key="2">
    <source>
        <dbReference type="SAM" id="MobiDB-lite"/>
    </source>
</evidence>
<keyword evidence="3" id="KW-0812">Transmembrane</keyword>
<evidence type="ECO:0000256" key="3">
    <source>
        <dbReference type="SAM" id="Phobius"/>
    </source>
</evidence>
<dbReference type="OrthoDB" id="5419542at2759"/>
<keyword evidence="1" id="KW-0175">Coiled coil</keyword>
<comment type="caution">
    <text evidence="4">The sequence shown here is derived from an EMBL/GenBank/DDBJ whole genome shotgun (WGS) entry which is preliminary data.</text>
</comment>
<evidence type="ECO:0000256" key="1">
    <source>
        <dbReference type="SAM" id="Coils"/>
    </source>
</evidence>
<dbReference type="Proteomes" id="UP001150941">
    <property type="component" value="Unassembled WGS sequence"/>
</dbReference>
<accession>A0A9W9TYI3</accession>
<reference evidence="4" key="1">
    <citation type="submission" date="2022-11" db="EMBL/GenBank/DDBJ databases">
        <authorList>
            <person name="Petersen C."/>
        </authorList>
    </citation>
    <scope>NUCLEOTIDE SEQUENCE</scope>
    <source>
        <strain evidence="4">IBT 19713</strain>
    </source>
</reference>
<dbReference type="EMBL" id="JAPQKS010000001">
    <property type="protein sequence ID" value="KAJ5248644.1"/>
    <property type="molecule type" value="Genomic_DNA"/>
</dbReference>
<keyword evidence="5" id="KW-1185">Reference proteome</keyword>
<organism evidence="4 5">
    <name type="scientific">Penicillium chermesinum</name>
    <dbReference type="NCBI Taxonomy" id="63820"/>
    <lineage>
        <taxon>Eukaryota</taxon>
        <taxon>Fungi</taxon>
        <taxon>Dikarya</taxon>
        <taxon>Ascomycota</taxon>
        <taxon>Pezizomycotina</taxon>
        <taxon>Eurotiomycetes</taxon>
        <taxon>Eurotiomycetidae</taxon>
        <taxon>Eurotiales</taxon>
        <taxon>Aspergillaceae</taxon>
        <taxon>Penicillium</taxon>
    </lineage>
</organism>
<dbReference type="GeneID" id="83196695"/>
<protein>
    <submittedName>
        <fullName evidence="4">Uncharacterized protein</fullName>
    </submittedName>
</protein>
<keyword evidence="3" id="KW-1133">Transmembrane helix</keyword>
<evidence type="ECO:0000313" key="5">
    <source>
        <dbReference type="Proteomes" id="UP001150941"/>
    </source>
</evidence>
<gene>
    <name evidence="4" type="ORF">N7468_000095</name>
</gene>
<reference evidence="4" key="2">
    <citation type="journal article" date="2023" name="IMA Fungus">
        <title>Comparative genomic study of the Penicillium genus elucidates a diverse pangenome and 15 lateral gene transfer events.</title>
        <authorList>
            <person name="Petersen C."/>
            <person name="Sorensen T."/>
            <person name="Nielsen M.R."/>
            <person name="Sondergaard T.E."/>
            <person name="Sorensen J.L."/>
            <person name="Fitzpatrick D.A."/>
            <person name="Frisvad J.C."/>
            <person name="Nielsen K.L."/>
        </authorList>
    </citation>
    <scope>NUCLEOTIDE SEQUENCE</scope>
    <source>
        <strain evidence="4">IBT 19713</strain>
    </source>
</reference>
<dbReference type="AlphaFoldDB" id="A0A9W9TYI3"/>
<feature type="compositionally biased region" description="Polar residues" evidence="2">
    <location>
        <begin position="98"/>
        <end position="109"/>
    </location>
</feature>
<evidence type="ECO:0000313" key="4">
    <source>
        <dbReference type="EMBL" id="KAJ5248644.1"/>
    </source>
</evidence>
<feature type="compositionally biased region" description="Polar residues" evidence="2">
    <location>
        <begin position="312"/>
        <end position="326"/>
    </location>
</feature>
<feature type="compositionally biased region" description="Polar residues" evidence="2">
    <location>
        <begin position="20"/>
        <end position="46"/>
    </location>
</feature>
<dbReference type="RefSeq" id="XP_058335423.1">
    <property type="nucleotide sequence ID" value="XM_058469392.1"/>
</dbReference>
<sequence>MDMDSRPKPPGPSATFPLNHGSTVRSPNDDFTTGPTALREQSSTHRPQGRPLVDEEPASPDGTDQVHGGLLPTWSGRDKDREGDDGLLHPVSRETTRSRWGSDSTSGLDSRSRKGSLFDNPEQHERLGPIQRQHIQSMEDLGRVKNRRKQGEEYLRSALSSTGTLATELTRRLDYTYYNLLERITSLNSTISSFQDLSDSASSLLSNFEQDTAGVDKEVRKQINDLKGFEPQIELADALEKRMNAGRQRVEDLGKRLETVRGQIDRWEQREEEWQSRVSRRLRIFWATIAAACAVLLLGLVIQNWHSLPPSSEWTRGTSSGLNKSTPLAPLSDSWSPVSEVHHAEGTTETSWYPSSLAERRESLRLAHPTGSDAEKQHAPHASSTETDPLRILDEL</sequence>
<feature type="region of interest" description="Disordered" evidence="2">
    <location>
        <begin position="1"/>
        <end position="122"/>
    </location>
</feature>